<dbReference type="InterPro" id="IPR023828">
    <property type="entry name" value="Peptidase_S8_Ser-AS"/>
</dbReference>
<dbReference type="PANTHER" id="PTHR43806">
    <property type="entry name" value="PEPTIDASE S8"/>
    <property type="match status" value="1"/>
</dbReference>
<keyword evidence="3 5" id="KW-0378">Hydrolase</keyword>
<proteinExistence type="inferred from homology"/>
<evidence type="ECO:0000256" key="7">
    <source>
        <dbReference type="SAM" id="SignalP"/>
    </source>
</evidence>
<dbReference type="InterPro" id="IPR015500">
    <property type="entry name" value="Peptidase_S8_subtilisin-rel"/>
</dbReference>
<comment type="caution">
    <text evidence="9">The sequence shown here is derived from an EMBL/GenBank/DDBJ whole genome shotgun (WGS) entry which is preliminary data.</text>
</comment>
<keyword evidence="4 5" id="KW-0720">Serine protease</keyword>
<dbReference type="FunFam" id="3.40.50.200:FF:000007">
    <property type="entry name" value="Subtilisin-like serine protease"/>
    <property type="match status" value="1"/>
</dbReference>
<evidence type="ECO:0000256" key="2">
    <source>
        <dbReference type="ARBA" id="ARBA00022670"/>
    </source>
</evidence>
<evidence type="ECO:0000256" key="1">
    <source>
        <dbReference type="ARBA" id="ARBA00011073"/>
    </source>
</evidence>
<feature type="active site" description="Charge relay system" evidence="5">
    <location>
        <position position="179"/>
    </location>
</feature>
<dbReference type="InterPro" id="IPR023827">
    <property type="entry name" value="Peptidase_S8_Asp-AS"/>
</dbReference>
<dbReference type="GO" id="GO:0006508">
    <property type="term" value="P:proteolysis"/>
    <property type="evidence" value="ECO:0007669"/>
    <property type="project" value="UniProtKB-KW"/>
</dbReference>
<evidence type="ECO:0000256" key="4">
    <source>
        <dbReference type="ARBA" id="ARBA00022825"/>
    </source>
</evidence>
<dbReference type="SUPFAM" id="SSF52743">
    <property type="entry name" value="Subtilisin-like"/>
    <property type="match status" value="1"/>
</dbReference>
<dbReference type="AlphaFoldDB" id="A0A4Q4T622"/>
<evidence type="ECO:0000256" key="6">
    <source>
        <dbReference type="RuleBase" id="RU003355"/>
    </source>
</evidence>
<dbReference type="PROSITE" id="PS00136">
    <property type="entry name" value="SUBTILASE_ASP"/>
    <property type="match status" value="1"/>
</dbReference>
<dbReference type="CDD" id="cd04077">
    <property type="entry name" value="Peptidases_S8_PCSK9_ProteinaseK_like"/>
    <property type="match status" value="1"/>
</dbReference>
<keyword evidence="7" id="KW-0732">Signal</keyword>
<dbReference type="InterPro" id="IPR000209">
    <property type="entry name" value="Peptidase_S8/S53_dom"/>
</dbReference>
<dbReference type="InterPro" id="IPR022398">
    <property type="entry name" value="Peptidase_S8_His-AS"/>
</dbReference>
<dbReference type="PRINTS" id="PR00723">
    <property type="entry name" value="SUBTILISIN"/>
</dbReference>
<name>A0A4Q4T622_9PEZI</name>
<sequence length="425" mass="43973">MAPKFTTLLTSLLALSPFTAQAAPWGTSWKESKSADVRIFVDNPDAKDVVPNSYIVVYNNTFGDDVVEAHELSIKTAIAKRNIGKRGLNGQSLSTQVKTFKMSGWRAMVLDADDVMMNTIYDEEMVSFIEANTYVKASALVMQSNAPNGLARLSSSQPDSPGYVFDDSAGEGISVYVVDTGIMTTHEEFQGRATLAFNAVDNVDTDENGHGSHVAGTVGGATFGVAKKADLIGVKVLGADGGGANDGVLAGLQFVADDAAQSRRTGRAVMNMSLGGPSSRALNNAVEALARSGVVPVVAAGNEAQDAANVSPASAPSAITVGAIDQTNDVIASFSNFGEDVDIFAPGVNVQSVGIRSNSDSEVLSGTSMASPHVAGLAAYLMALEGLTDVTAVSNRMKELGEASSARVRGAPRGTTTVIANNGNL</sequence>
<feature type="signal peptide" evidence="7">
    <location>
        <begin position="1"/>
        <end position="22"/>
    </location>
</feature>
<dbReference type="PANTHER" id="PTHR43806:SF11">
    <property type="entry name" value="CEREVISIN-RELATED"/>
    <property type="match status" value="1"/>
</dbReference>
<dbReference type="Pfam" id="PF00082">
    <property type="entry name" value="Peptidase_S8"/>
    <property type="match status" value="1"/>
</dbReference>
<evidence type="ECO:0000313" key="9">
    <source>
        <dbReference type="EMBL" id="RYP01851.1"/>
    </source>
</evidence>
<organism evidence="9 10">
    <name type="scientific">Monosporascus ibericus</name>
    <dbReference type="NCBI Taxonomy" id="155417"/>
    <lineage>
        <taxon>Eukaryota</taxon>
        <taxon>Fungi</taxon>
        <taxon>Dikarya</taxon>
        <taxon>Ascomycota</taxon>
        <taxon>Pezizomycotina</taxon>
        <taxon>Sordariomycetes</taxon>
        <taxon>Xylariomycetidae</taxon>
        <taxon>Xylariales</taxon>
        <taxon>Xylariales incertae sedis</taxon>
        <taxon>Monosporascus</taxon>
    </lineage>
</organism>
<dbReference type="Proteomes" id="UP000293360">
    <property type="component" value="Unassembled WGS sequence"/>
</dbReference>
<dbReference type="InterPro" id="IPR036852">
    <property type="entry name" value="Peptidase_S8/S53_dom_sf"/>
</dbReference>
<dbReference type="GO" id="GO:0004252">
    <property type="term" value="F:serine-type endopeptidase activity"/>
    <property type="evidence" value="ECO:0007669"/>
    <property type="project" value="UniProtKB-UniRule"/>
</dbReference>
<dbReference type="InterPro" id="IPR050131">
    <property type="entry name" value="Peptidase_S8_subtilisin-like"/>
</dbReference>
<dbReference type="PROSITE" id="PS00138">
    <property type="entry name" value="SUBTILASE_SER"/>
    <property type="match status" value="1"/>
</dbReference>
<evidence type="ECO:0000259" key="8">
    <source>
        <dbReference type="Pfam" id="PF00082"/>
    </source>
</evidence>
<feature type="chain" id="PRO_5020609220" description="Peptidase S8/S53 domain-containing protein" evidence="7">
    <location>
        <begin position="23"/>
        <end position="425"/>
    </location>
</feature>
<evidence type="ECO:0000313" key="10">
    <source>
        <dbReference type="Proteomes" id="UP000293360"/>
    </source>
</evidence>
<dbReference type="Gene3D" id="3.40.50.200">
    <property type="entry name" value="Peptidase S8/S53 domain"/>
    <property type="match status" value="1"/>
</dbReference>
<dbReference type="InterPro" id="IPR034193">
    <property type="entry name" value="PCSK9_ProteinaseK-like"/>
</dbReference>
<feature type="active site" description="Charge relay system" evidence="5">
    <location>
        <position position="368"/>
    </location>
</feature>
<accession>A0A4Q4T622</accession>
<keyword evidence="2 5" id="KW-0645">Protease</keyword>
<reference evidence="9 10" key="1">
    <citation type="submission" date="2018-06" db="EMBL/GenBank/DDBJ databases">
        <title>Complete Genomes of Monosporascus.</title>
        <authorList>
            <person name="Robinson A.J."/>
            <person name="Natvig D.O."/>
        </authorList>
    </citation>
    <scope>NUCLEOTIDE SEQUENCE [LARGE SCALE GENOMIC DNA]</scope>
    <source>
        <strain evidence="9 10">CBS 110550</strain>
    </source>
</reference>
<dbReference type="STRING" id="155417.A0A4Q4T622"/>
<dbReference type="PROSITE" id="PS51892">
    <property type="entry name" value="SUBTILASE"/>
    <property type="match status" value="1"/>
</dbReference>
<feature type="active site" description="Charge relay system" evidence="5">
    <location>
        <position position="210"/>
    </location>
</feature>
<evidence type="ECO:0000256" key="5">
    <source>
        <dbReference type="PROSITE-ProRule" id="PRU01240"/>
    </source>
</evidence>
<evidence type="ECO:0000256" key="3">
    <source>
        <dbReference type="ARBA" id="ARBA00022801"/>
    </source>
</evidence>
<protein>
    <recommendedName>
        <fullName evidence="8">Peptidase S8/S53 domain-containing protein</fullName>
    </recommendedName>
</protein>
<feature type="domain" description="Peptidase S8/S53" evidence="8">
    <location>
        <begin position="170"/>
        <end position="384"/>
    </location>
</feature>
<comment type="similarity">
    <text evidence="1 5 6">Belongs to the peptidase S8 family.</text>
</comment>
<dbReference type="OrthoDB" id="206201at2759"/>
<keyword evidence="10" id="KW-1185">Reference proteome</keyword>
<gene>
    <name evidence="9" type="ORF">DL764_006054</name>
</gene>
<dbReference type="PROSITE" id="PS00137">
    <property type="entry name" value="SUBTILASE_HIS"/>
    <property type="match status" value="1"/>
</dbReference>
<dbReference type="EMBL" id="QJNU01000341">
    <property type="protein sequence ID" value="RYP01851.1"/>
    <property type="molecule type" value="Genomic_DNA"/>
</dbReference>